<proteinExistence type="predicted"/>
<dbReference type="AlphaFoldDB" id="A0A653EFK3"/>
<dbReference type="EMBL" id="LR589236">
    <property type="protein sequence ID" value="VTO96127.1"/>
    <property type="molecule type" value="Genomic_DNA"/>
</dbReference>
<organism evidence="1">
    <name type="scientific">Mycobacterium kansasii</name>
    <dbReference type="NCBI Taxonomy" id="1768"/>
    <lineage>
        <taxon>Bacteria</taxon>
        <taxon>Bacillati</taxon>
        <taxon>Actinomycetota</taxon>
        <taxon>Actinomycetes</taxon>
        <taxon>Mycobacteriales</taxon>
        <taxon>Mycobacteriaceae</taxon>
        <taxon>Mycobacterium</taxon>
    </lineage>
</organism>
<accession>A0A653EFK3</accession>
<gene>
    <name evidence="1" type="ORF">BIN_B_00228</name>
</gene>
<reference evidence="1" key="1">
    <citation type="submission" date="2019-05" db="EMBL/GenBank/DDBJ databases">
        <authorList>
            <person name="Naeem R."/>
            <person name="Antony C."/>
            <person name="Guan Q."/>
        </authorList>
    </citation>
    <scope>NUCLEOTIDE SEQUENCE</scope>
    <source>
        <strain evidence="1">3</strain>
    </source>
</reference>
<protein>
    <submittedName>
        <fullName evidence="1">Uncharacterized protein</fullName>
    </submittedName>
</protein>
<evidence type="ECO:0000313" key="1">
    <source>
        <dbReference type="EMBL" id="VTO96127.1"/>
    </source>
</evidence>
<sequence>MRSPWLEQHVECEYAACAKGRAGAKAEHGAAT</sequence>
<name>A0A653EFK3_MYCKA</name>